<protein>
    <recommendedName>
        <fullName evidence="4">Lipoprotein</fullName>
    </recommendedName>
</protein>
<keyword evidence="1" id="KW-0732">Signal</keyword>
<sequence length="540" mass="54876">MKKTNNMRFTCLAFCGALAACGGGNDSPTNSNGSSPATPQTAQGVFVDAPVAGLHYVSGNLSGTTDTAGHFSYVPGQTVTFSVGGVTIGSTTGQTIVTPLALVPNATDVTNDAVTNIGAFLQSLDSGGNPTSGIQISAASVAALANTQLNFAQTPAAFAVDPTVASAIQAASPQKALVSPAVAQAHMQSQNMCLFAGQWQFSHADRSDDTFVATVNEVNGSFGSTITRGDGTQAHLSGSVLYVPAMQQWVFTASSAQQVLNSTIGNIDFLTGSFNGPDWSAASGTYTENDPTSAFGHPWTATRLSPAPACASTASVPVVPQGAVGYSDYHYNTQSMAPSIATIVEHGVGAAGTLNLGSQAITVTPQPDGGFLWGSPVQYGMNFSSLASDPNLPAASMVCMAANAGDGTDGLKSTDVLVAQTASKVMSATDLAGVTFSQYWEDCRRDGVPAAAPATVHSSIVVDASGNATIVIAGQPPVTLTAAKFSALLSGAPASAVGLPGNAWFQAYRFMSAGRTQFGIVEHGINSSNTNRGYVGAWVQ</sequence>
<gene>
    <name evidence="2" type="ORF">LMG18101_02844</name>
</gene>
<evidence type="ECO:0008006" key="4">
    <source>
        <dbReference type="Google" id="ProtNLM"/>
    </source>
</evidence>
<accession>A0ABN9JPD4</accession>
<feature type="chain" id="PRO_5047476072" description="Lipoprotein" evidence="1">
    <location>
        <begin position="20"/>
        <end position="540"/>
    </location>
</feature>
<feature type="signal peptide" evidence="1">
    <location>
        <begin position="1"/>
        <end position="19"/>
    </location>
</feature>
<dbReference type="EMBL" id="CATZLL010000008">
    <property type="protein sequence ID" value="CAJ0816195.1"/>
    <property type="molecule type" value="Genomic_DNA"/>
</dbReference>
<dbReference type="PROSITE" id="PS51257">
    <property type="entry name" value="PROKAR_LIPOPROTEIN"/>
    <property type="match status" value="1"/>
</dbReference>
<evidence type="ECO:0000313" key="3">
    <source>
        <dbReference type="Proteomes" id="UP001189757"/>
    </source>
</evidence>
<dbReference type="Proteomes" id="UP001189757">
    <property type="component" value="Unassembled WGS sequence"/>
</dbReference>
<organism evidence="2 3">
    <name type="scientific">Ralstonia flaminis</name>
    <dbReference type="NCBI Taxonomy" id="3058597"/>
    <lineage>
        <taxon>Bacteria</taxon>
        <taxon>Pseudomonadati</taxon>
        <taxon>Pseudomonadota</taxon>
        <taxon>Betaproteobacteria</taxon>
        <taxon>Burkholderiales</taxon>
        <taxon>Burkholderiaceae</taxon>
        <taxon>Ralstonia</taxon>
    </lineage>
</organism>
<proteinExistence type="predicted"/>
<keyword evidence="3" id="KW-1185">Reference proteome</keyword>
<reference evidence="2 3" key="1">
    <citation type="submission" date="2023-07" db="EMBL/GenBank/DDBJ databases">
        <authorList>
            <person name="Peeters C."/>
        </authorList>
    </citation>
    <scope>NUCLEOTIDE SEQUENCE [LARGE SCALE GENOMIC DNA]</scope>
    <source>
        <strain evidence="2 3">LMG 18101</strain>
    </source>
</reference>
<evidence type="ECO:0000313" key="2">
    <source>
        <dbReference type="EMBL" id="CAJ0816195.1"/>
    </source>
</evidence>
<comment type="caution">
    <text evidence="2">The sequence shown here is derived from an EMBL/GenBank/DDBJ whole genome shotgun (WGS) entry which is preliminary data.</text>
</comment>
<evidence type="ECO:0000256" key="1">
    <source>
        <dbReference type="SAM" id="SignalP"/>
    </source>
</evidence>
<name>A0ABN9JPD4_9RALS</name>